<evidence type="ECO:0000313" key="1">
    <source>
        <dbReference type="EnsemblMetazoa" id="MESCA005377-PA"/>
    </source>
</evidence>
<dbReference type="EnsemblMetazoa" id="MESCA005377-RA">
    <property type="protein sequence ID" value="MESCA005377-PA"/>
    <property type="gene ID" value="MESCA005377"/>
</dbReference>
<sequence>MYNYNPNTMAAGNSPPMPDILGQYYGHGPSMDHLLTSSTGLLFDPITSTYGRPVSPIHHQFGRRRRYSIGGLPTASAYNDYYDHSATHIDNLLNETCKSISRSSQILNQRLGLGRNISSYPAINIGCELHNHPSSTSPPYYNNENLMQLSSSFSSQPNMYFPPYDKSACISGNMYYPTAAGQAAAAAAAAGATGGRIRPAFSSSHLNYSRPSMYNISIFATTNPTPITITSYRYRIARCHNFGGGCGVR</sequence>
<accession>T1GP60</accession>
<reference evidence="2" key="1">
    <citation type="submission" date="2013-02" db="EMBL/GenBank/DDBJ databases">
        <authorList>
            <person name="Hughes D."/>
        </authorList>
    </citation>
    <scope>NUCLEOTIDE SEQUENCE</scope>
    <source>
        <strain>Durham</strain>
        <strain evidence="2">NC isolate 2 -- Noor lab</strain>
    </source>
</reference>
<proteinExistence type="predicted"/>
<reference evidence="1" key="2">
    <citation type="submission" date="2015-06" db="UniProtKB">
        <authorList>
            <consortium name="EnsemblMetazoa"/>
        </authorList>
    </citation>
    <scope>IDENTIFICATION</scope>
</reference>
<dbReference type="HOGENOM" id="CLU_1116826_0_0_1"/>
<protein>
    <submittedName>
        <fullName evidence="1">Uncharacterized protein</fullName>
    </submittedName>
</protein>
<dbReference type="STRING" id="36166.T1GP60"/>
<dbReference type="EMBL" id="CAQQ02038668">
    <property type="status" value="NOT_ANNOTATED_CDS"/>
    <property type="molecule type" value="Genomic_DNA"/>
</dbReference>
<dbReference type="EMBL" id="CAQQ02038669">
    <property type="status" value="NOT_ANNOTATED_CDS"/>
    <property type="molecule type" value="Genomic_DNA"/>
</dbReference>
<name>T1GP60_MEGSC</name>
<dbReference type="Proteomes" id="UP000015102">
    <property type="component" value="Unassembled WGS sequence"/>
</dbReference>
<organism evidence="1 2">
    <name type="scientific">Megaselia scalaris</name>
    <name type="common">Humpbacked fly</name>
    <name type="synonym">Phora scalaris</name>
    <dbReference type="NCBI Taxonomy" id="36166"/>
    <lineage>
        <taxon>Eukaryota</taxon>
        <taxon>Metazoa</taxon>
        <taxon>Ecdysozoa</taxon>
        <taxon>Arthropoda</taxon>
        <taxon>Hexapoda</taxon>
        <taxon>Insecta</taxon>
        <taxon>Pterygota</taxon>
        <taxon>Neoptera</taxon>
        <taxon>Endopterygota</taxon>
        <taxon>Diptera</taxon>
        <taxon>Brachycera</taxon>
        <taxon>Muscomorpha</taxon>
        <taxon>Platypezoidea</taxon>
        <taxon>Phoridae</taxon>
        <taxon>Megaseliini</taxon>
        <taxon>Megaselia</taxon>
    </lineage>
</organism>
<dbReference type="AlphaFoldDB" id="T1GP60"/>
<keyword evidence="2" id="KW-1185">Reference proteome</keyword>
<evidence type="ECO:0000313" key="2">
    <source>
        <dbReference type="Proteomes" id="UP000015102"/>
    </source>
</evidence>